<dbReference type="AlphaFoldDB" id="A0A7W7RUA0"/>
<comment type="caution">
    <text evidence="2">The sequence shown here is derived from an EMBL/GenBank/DDBJ whole genome shotgun (WGS) entry which is preliminary data.</text>
</comment>
<dbReference type="GO" id="GO:0004803">
    <property type="term" value="F:transposase activity"/>
    <property type="evidence" value="ECO:0007669"/>
    <property type="project" value="InterPro"/>
</dbReference>
<name>A0A7W7RUA0_9ACTN</name>
<dbReference type="InterPro" id="IPR002559">
    <property type="entry name" value="Transposase_11"/>
</dbReference>
<dbReference type="SUPFAM" id="SSF53098">
    <property type="entry name" value="Ribonuclease H-like"/>
    <property type="match status" value="1"/>
</dbReference>
<protein>
    <recommendedName>
        <fullName evidence="1">Transposase IS4-like domain-containing protein</fullName>
    </recommendedName>
</protein>
<feature type="domain" description="Transposase IS4-like" evidence="1">
    <location>
        <begin position="30"/>
        <end position="95"/>
    </location>
</feature>
<evidence type="ECO:0000259" key="1">
    <source>
        <dbReference type="Pfam" id="PF01609"/>
    </source>
</evidence>
<dbReference type="GO" id="GO:0006313">
    <property type="term" value="P:DNA transposition"/>
    <property type="evidence" value="ECO:0007669"/>
    <property type="project" value="InterPro"/>
</dbReference>
<dbReference type="GO" id="GO:0003677">
    <property type="term" value="F:DNA binding"/>
    <property type="evidence" value="ECO:0007669"/>
    <property type="project" value="InterPro"/>
</dbReference>
<evidence type="ECO:0000313" key="2">
    <source>
        <dbReference type="EMBL" id="MBB4938344.1"/>
    </source>
</evidence>
<dbReference type="RefSeq" id="WP_184754541.1">
    <property type="nucleotide sequence ID" value="NZ_BAABEK010000192.1"/>
</dbReference>
<organism evidence="2 3">
    <name type="scientific">Streptosporangium album</name>
    <dbReference type="NCBI Taxonomy" id="47479"/>
    <lineage>
        <taxon>Bacteria</taxon>
        <taxon>Bacillati</taxon>
        <taxon>Actinomycetota</taxon>
        <taxon>Actinomycetes</taxon>
        <taxon>Streptosporangiales</taxon>
        <taxon>Streptosporangiaceae</taxon>
        <taxon>Streptosporangium</taxon>
    </lineage>
</organism>
<dbReference type="EMBL" id="JACHJU010000001">
    <property type="protein sequence ID" value="MBB4938344.1"/>
    <property type="molecule type" value="Genomic_DNA"/>
</dbReference>
<reference evidence="2 3" key="1">
    <citation type="submission" date="2020-08" db="EMBL/GenBank/DDBJ databases">
        <title>Sequencing the genomes of 1000 actinobacteria strains.</title>
        <authorList>
            <person name="Klenk H.-P."/>
        </authorList>
    </citation>
    <scope>NUCLEOTIDE SEQUENCE [LARGE SCALE GENOMIC DNA]</scope>
    <source>
        <strain evidence="2 3">DSM 43023</strain>
    </source>
</reference>
<dbReference type="InterPro" id="IPR012337">
    <property type="entry name" value="RNaseH-like_sf"/>
</dbReference>
<dbReference type="Pfam" id="PF01609">
    <property type="entry name" value="DDE_Tnp_1"/>
    <property type="match status" value="1"/>
</dbReference>
<evidence type="ECO:0000313" key="3">
    <source>
        <dbReference type="Proteomes" id="UP000534286"/>
    </source>
</evidence>
<dbReference type="Proteomes" id="UP000534286">
    <property type="component" value="Unassembled WGS sequence"/>
</dbReference>
<proteinExistence type="predicted"/>
<accession>A0A7W7RUA0</accession>
<sequence>MAGVDVAPAQIGLQLAWITVTYADGTVRREQWRLATSLTDHIRYPARELVAHYHERWQAETTYFSIKVTMLHGRVLRSRRLPDIDQEVYALLTVYQALVRIAGDAILSRPRLDPDRISFTVALEAARDQVITASGVLISGIAVLTGAIGRSIPRCVPRASTR</sequence>
<gene>
    <name evidence="2" type="ORF">FHR32_002649</name>
</gene>
<keyword evidence="3" id="KW-1185">Reference proteome</keyword>